<dbReference type="PANTHER" id="PTHR30462:SF0">
    <property type="entry name" value="INTERMEMBRANE TRANSPORT PROTEIN YEBT"/>
    <property type="match status" value="1"/>
</dbReference>
<keyword evidence="5 7" id="KW-1133">Transmembrane helix</keyword>
<sequence>MTDFPKQAPEPDVARAPRWVPSLIWVVPIVAGLIGLSLLIHEIRNAGPTIEITFATAEGIEPGKTKVKFKNVDIGNVTGVRLSEDRSAAVVEVALDQSAADFAVEDSRFWVVRPRLAGATVSGLGTLLSGVYIGVDAGRSKQERTRFAGLETPPVVSSDVPGTRFVLHAEDIGSLDVGAPVYFRRLQAGQVERFALDPDGRRITLGVFIRSPYDGFVTPRTRFWHASGIDVSFDASGFKLQTQSLTTIVAGGIAFEPPEEEAGDARAAPGTAFALAASHDAAVKTPDGEPQTVVMRFSESVRGLAPGAPVDFRGVTIGRVKSVGLTHDAATDAYFAPVAAVIYPERLGEAAPTGNAPLKIAERLVRRGLRAQLKTGNLVTGQLYVALDFLPEAVPAHAALTDDGAIAIPTVPGELGEIQASLRAILKKVEAMPLDDLAREAQRTLVTLNKTLARLDTTLAGANAELIPELRDSLRTIGATLAQDSPTQQDTRAALRAMTDAARSLKALADNLERNPESLIRGRRNDR</sequence>
<evidence type="ECO:0000256" key="6">
    <source>
        <dbReference type="ARBA" id="ARBA00023136"/>
    </source>
</evidence>
<keyword evidence="6 7" id="KW-0472">Membrane</keyword>
<evidence type="ECO:0000256" key="3">
    <source>
        <dbReference type="ARBA" id="ARBA00022519"/>
    </source>
</evidence>
<evidence type="ECO:0000259" key="8">
    <source>
        <dbReference type="Pfam" id="PF02470"/>
    </source>
</evidence>
<feature type="domain" description="Mce/MlaD" evidence="8">
    <location>
        <begin position="162"/>
        <end position="220"/>
    </location>
</feature>
<comment type="subcellular location">
    <subcellularLocation>
        <location evidence="1">Cell inner membrane</location>
    </subcellularLocation>
</comment>
<evidence type="ECO:0000256" key="7">
    <source>
        <dbReference type="SAM" id="Phobius"/>
    </source>
</evidence>
<proteinExistence type="predicted"/>
<evidence type="ECO:0000256" key="1">
    <source>
        <dbReference type="ARBA" id="ARBA00004533"/>
    </source>
</evidence>
<gene>
    <name evidence="9" type="ORF">KL86APRO_20348</name>
</gene>
<evidence type="ECO:0000313" key="9">
    <source>
        <dbReference type="EMBL" id="SBW11911.1"/>
    </source>
</evidence>
<feature type="domain" description="Mce/MlaD" evidence="8">
    <location>
        <begin position="47"/>
        <end position="138"/>
    </location>
</feature>
<dbReference type="EMBL" id="FLUO01000002">
    <property type="protein sequence ID" value="SBW11911.1"/>
    <property type="molecule type" value="Genomic_DNA"/>
</dbReference>
<name>A0A212KJT1_9PROT</name>
<organism evidence="9">
    <name type="scientific">uncultured Alphaproteobacteria bacterium</name>
    <dbReference type="NCBI Taxonomy" id="91750"/>
    <lineage>
        <taxon>Bacteria</taxon>
        <taxon>Pseudomonadati</taxon>
        <taxon>Pseudomonadota</taxon>
        <taxon>Alphaproteobacteria</taxon>
        <taxon>environmental samples</taxon>
    </lineage>
</organism>
<dbReference type="AlphaFoldDB" id="A0A212KJT1"/>
<dbReference type="PANTHER" id="PTHR30462">
    <property type="entry name" value="INTERMEMBRANE TRANSPORT PROTEIN PQIB-RELATED"/>
    <property type="match status" value="1"/>
</dbReference>
<feature type="domain" description="Mce/MlaD" evidence="8">
    <location>
        <begin position="290"/>
        <end position="389"/>
    </location>
</feature>
<dbReference type="InterPro" id="IPR051800">
    <property type="entry name" value="PqiA-PqiB_transport"/>
</dbReference>
<dbReference type="Pfam" id="PF02470">
    <property type="entry name" value="MlaD"/>
    <property type="match status" value="3"/>
</dbReference>
<dbReference type="GO" id="GO:0005886">
    <property type="term" value="C:plasma membrane"/>
    <property type="evidence" value="ECO:0007669"/>
    <property type="project" value="UniProtKB-SubCell"/>
</dbReference>
<keyword evidence="2" id="KW-1003">Cell membrane</keyword>
<feature type="transmembrane region" description="Helical" evidence="7">
    <location>
        <begin position="20"/>
        <end position="40"/>
    </location>
</feature>
<keyword evidence="4 7" id="KW-0812">Transmembrane</keyword>
<evidence type="ECO:0000256" key="2">
    <source>
        <dbReference type="ARBA" id="ARBA00022475"/>
    </source>
</evidence>
<evidence type="ECO:0000256" key="5">
    <source>
        <dbReference type="ARBA" id="ARBA00022989"/>
    </source>
</evidence>
<evidence type="ECO:0000256" key="4">
    <source>
        <dbReference type="ARBA" id="ARBA00022692"/>
    </source>
</evidence>
<protein>
    <submittedName>
        <fullName evidence="9">Paraquat-inducible protein B</fullName>
    </submittedName>
</protein>
<dbReference type="InterPro" id="IPR003399">
    <property type="entry name" value="Mce/MlaD"/>
</dbReference>
<accession>A0A212KJT1</accession>
<reference evidence="9" key="1">
    <citation type="submission" date="2016-04" db="EMBL/GenBank/DDBJ databases">
        <authorList>
            <person name="Evans L.H."/>
            <person name="Alamgir A."/>
            <person name="Owens N."/>
            <person name="Weber N.D."/>
            <person name="Virtaneva K."/>
            <person name="Barbian K."/>
            <person name="Babar A."/>
            <person name="Rosenke K."/>
        </authorList>
    </citation>
    <scope>NUCLEOTIDE SEQUENCE</scope>
    <source>
        <strain evidence="9">86</strain>
    </source>
</reference>
<keyword evidence="3" id="KW-0997">Cell inner membrane</keyword>